<dbReference type="Proteomes" id="UP001370299">
    <property type="component" value="Unassembled WGS sequence"/>
</dbReference>
<feature type="domain" description="RNA polymerase sigma factor 70 region 4 type 2" evidence="7">
    <location>
        <begin position="116"/>
        <end position="167"/>
    </location>
</feature>
<dbReference type="SUPFAM" id="SSF88946">
    <property type="entry name" value="Sigma2 domain of RNA polymerase sigma factors"/>
    <property type="match status" value="1"/>
</dbReference>
<protein>
    <submittedName>
        <fullName evidence="8">Sigma-70 family RNA polymerase sigma factor</fullName>
    </submittedName>
</protein>
<gene>
    <name evidence="8" type="ORF">WMN62_09370</name>
</gene>
<feature type="domain" description="RNA polymerase sigma-70 region 2" evidence="6">
    <location>
        <begin position="21"/>
        <end position="87"/>
    </location>
</feature>
<dbReference type="PANTHER" id="PTHR43133">
    <property type="entry name" value="RNA POLYMERASE ECF-TYPE SIGMA FACTO"/>
    <property type="match status" value="1"/>
</dbReference>
<dbReference type="InterPro" id="IPR007627">
    <property type="entry name" value="RNA_pol_sigma70_r2"/>
</dbReference>
<evidence type="ECO:0000256" key="1">
    <source>
        <dbReference type="ARBA" id="ARBA00010641"/>
    </source>
</evidence>
<dbReference type="InterPro" id="IPR013325">
    <property type="entry name" value="RNA_pol_sigma_r2"/>
</dbReference>
<evidence type="ECO:0000256" key="3">
    <source>
        <dbReference type="ARBA" id="ARBA00023082"/>
    </source>
</evidence>
<accession>A0ABU8YBN8</accession>
<dbReference type="RefSeq" id="WP_340195976.1">
    <property type="nucleotide sequence ID" value="NZ_JBBKAP010000018.1"/>
</dbReference>
<dbReference type="Gene3D" id="1.10.10.10">
    <property type="entry name" value="Winged helix-like DNA-binding domain superfamily/Winged helix DNA-binding domain"/>
    <property type="match status" value="1"/>
</dbReference>
<sequence>MSDASLVERSADGDTAAFGVLIRRYGPHMRAYAARILGYGDGEADDAVQEAALQAWQRIDRVEDPERVRNWLFRIAANKALDRLRRRHPHADLEAMVDAPDERPVDEVVAARMQVRELARIVQALPDAQRAVWVMREVGGAPYAEIAEATGLSAPTVRGLLARARRRVIEQMEGWR</sequence>
<proteinExistence type="inferred from homology"/>
<dbReference type="InterPro" id="IPR013249">
    <property type="entry name" value="RNA_pol_sigma70_r4_t2"/>
</dbReference>
<dbReference type="InterPro" id="IPR036388">
    <property type="entry name" value="WH-like_DNA-bd_sf"/>
</dbReference>
<evidence type="ECO:0000256" key="2">
    <source>
        <dbReference type="ARBA" id="ARBA00023015"/>
    </source>
</evidence>
<keyword evidence="4" id="KW-0238">DNA-binding</keyword>
<keyword evidence="2" id="KW-0805">Transcription regulation</keyword>
<keyword evidence="3" id="KW-0731">Sigma factor</keyword>
<keyword evidence="5" id="KW-0804">Transcription</keyword>
<dbReference type="PANTHER" id="PTHR43133:SF8">
    <property type="entry name" value="RNA POLYMERASE SIGMA FACTOR HI_1459-RELATED"/>
    <property type="match status" value="1"/>
</dbReference>
<evidence type="ECO:0000313" key="9">
    <source>
        <dbReference type="Proteomes" id="UP001370299"/>
    </source>
</evidence>
<dbReference type="EMBL" id="JBBLYY010000047">
    <property type="protein sequence ID" value="MEK0171678.1"/>
    <property type="molecule type" value="Genomic_DNA"/>
</dbReference>
<name>A0ABU8YBN8_9MICO</name>
<keyword evidence="9" id="KW-1185">Reference proteome</keyword>
<organism evidence="8 9">
    <name type="scientific">Curtobacterium citreum</name>
    <dbReference type="NCBI Taxonomy" id="2036"/>
    <lineage>
        <taxon>Bacteria</taxon>
        <taxon>Bacillati</taxon>
        <taxon>Actinomycetota</taxon>
        <taxon>Actinomycetes</taxon>
        <taxon>Micrococcales</taxon>
        <taxon>Microbacteriaceae</taxon>
        <taxon>Curtobacterium</taxon>
    </lineage>
</organism>
<dbReference type="InterPro" id="IPR014284">
    <property type="entry name" value="RNA_pol_sigma-70_dom"/>
</dbReference>
<comment type="similarity">
    <text evidence="1">Belongs to the sigma-70 factor family. ECF subfamily.</text>
</comment>
<dbReference type="InterPro" id="IPR013324">
    <property type="entry name" value="RNA_pol_sigma_r3/r4-like"/>
</dbReference>
<dbReference type="Gene3D" id="1.10.1740.10">
    <property type="match status" value="1"/>
</dbReference>
<reference evidence="8 9" key="1">
    <citation type="submission" date="2024-03" db="EMBL/GenBank/DDBJ databases">
        <title>Whole genomes of four grape xylem sap localized bacterial endophytes.</title>
        <authorList>
            <person name="Kumar G."/>
            <person name="Savka M.A."/>
        </authorList>
    </citation>
    <scope>NUCLEOTIDE SEQUENCE [LARGE SCALE GENOMIC DNA]</scope>
    <source>
        <strain evidence="8 9">RIT_GXS8</strain>
    </source>
</reference>
<dbReference type="NCBIfam" id="TIGR02937">
    <property type="entry name" value="sigma70-ECF"/>
    <property type="match status" value="1"/>
</dbReference>
<comment type="caution">
    <text evidence="8">The sequence shown here is derived from an EMBL/GenBank/DDBJ whole genome shotgun (WGS) entry which is preliminary data.</text>
</comment>
<dbReference type="Pfam" id="PF04542">
    <property type="entry name" value="Sigma70_r2"/>
    <property type="match status" value="1"/>
</dbReference>
<dbReference type="SUPFAM" id="SSF88659">
    <property type="entry name" value="Sigma3 and sigma4 domains of RNA polymerase sigma factors"/>
    <property type="match status" value="1"/>
</dbReference>
<evidence type="ECO:0000259" key="6">
    <source>
        <dbReference type="Pfam" id="PF04542"/>
    </source>
</evidence>
<evidence type="ECO:0000313" key="8">
    <source>
        <dbReference type="EMBL" id="MEK0171678.1"/>
    </source>
</evidence>
<evidence type="ECO:0000256" key="4">
    <source>
        <dbReference type="ARBA" id="ARBA00023125"/>
    </source>
</evidence>
<evidence type="ECO:0000259" key="7">
    <source>
        <dbReference type="Pfam" id="PF08281"/>
    </source>
</evidence>
<dbReference type="Pfam" id="PF08281">
    <property type="entry name" value="Sigma70_r4_2"/>
    <property type="match status" value="1"/>
</dbReference>
<dbReference type="InterPro" id="IPR039425">
    <property type="entry name" value="RNA_pol_sigma-70-like"/>
</dbReference>
<evidence type="ECO:0000256" key="5">
    <source>
        <dbReference type="ARBA" id="ARBA00023163"/>
    </source>
</evidence>